<dbReference type="EMBL" id="AP022574">
    <property type="protein sequence ID" value="BBX69914.1"/>
    <property type="molecule type" value="Genomic_DNA"/>
</dbReference>
<dbReference type="SUPFAM" id="SSF46785">
    <property type="entry name" value="Winged helix' DNA-binding domain"/>
    <property type="match status" value="1"/>
</dbReference>
<sequence length="110" mass="12325">MRNSESDEYPTAVLKTVKAVASPVRLEILSLLKDPVGNFPPQTDGDLIRDGVCADFIRDKLGIAAATASRHLTLLTEAHLLVATRRKNWTFYRRDESAIRRFTQALMAQL</sequence>
<dbReference type="InterPro" id="IPR036388">
    <property type="entry name" value="WH-like_DNA-bd_sf"/>
</dbReference>
<dbReference type="PANTHER" id="PTHR33154:SF32">
    <property type="entry name" value="TRANSCRIPTIONAL REGULATORY PROTEIN"/>
    <property type="match status" value="1"/>
</dbReference>
<dbReference type="Gene3D" id="1.10.10.10">
    <property type="entry name" value="Winged helix-like DNA-binding domain superfamily/Winged helix DNA-binding domain"/>
    <property type="match status" value="1"/>
</dbReference>
<evidence type="ECO:0000313" key="6">
    <source>
        <dbReference type="Proteomes" id="UP000466514"/>
    </source>
</evidence>
<evidence type="ECO:0000256" key="2">
    <source>
        <dbReference type="ARBA" id="ARBA00023125"/>
    </source>
</evidence>
<dbReference type="PROSITE" id="PS50987">
    <property type="entry name" value="HTH_ARSR_2"/>
    <property type="match status" value="1"/>
</dbReference>
<gene>
    <name evidence="5" type="primary">yrfA</name>
    <name evidence="5" type="ORF">MPSYJ_33750</name>
</gene>
<keyword evidence="6" id="KW-1185">Reference proteome</keyword>
<dbReference type="InterPro" id="IPR001845">
    <property type="entry name" value="HTH_ArsR_DNA-bd_dom"/>
</dbReference>
<keyword evidence="2" id="KW-0238">DNA-binding</keyword>
<accession>A0A7I7MCD1</accession>
<dbReference type="GO" id="GO:0003677">
    <property type="term" value="F:DNA binding"/>
    <property type="evidence" value="ECO:0007669"/>
    <property type="project" value="UniProtKB-KW"/>
</dbReference>
<reference evidence="5 6" key="1">
    <citation type="journal article" date="2019" name="Emerg. Microbes Infect.">
        <title>Comprehensive subspecies identification of 175 nontuberculous mycobacteria species based on 7547 genomic profiles.</title>
        <authorList>
            <person name="Matsumoto Y."/>
            <person name="Kinjo T."/>
            <person name="Motooka D."/>
            <person name="Nabeya D."/>
            <person name="Jung N."/>
            <person name="Uechi K."/>
            <person name="Horii T."/>
            <person name="Iida T."/>
            <person name="Fujita J."/>
            <person name="Nakamura S."/>
        </authorList>
    </citation>
    <scope>NUCLEOTIDE SEQUENCE [LARGE SCALE GENOMIC DNA]</scope>
    <source>
        <strain evidence="5 6">JCM 13323</strain>
    </source>
</reference>
<organism evidence="5 6">
    <name type="scientific">Mycolicibacterium psychrotolerans</name>
    <dbReference type="NCBI Taxonomy" id="216929"/>
    <lineage>
        <taxon>Bacteria</taxon>
        <taxon>Bacillati</taxon>
        <taxon>Actinomycetota</taxon>
        <taxon>Actinomycetes</taxon>
        <taxon>Mycobacteriales</taxon>
        <taxon>Mycobacteriaceae</taxon>
        <taxon>Mycolicibacterium</taxon>
    </lineage>
</organism>
<evidence type="ECO:0000313" key="5">
    <source>
        <dbReference type="EMBL" id="BBX69914.1"/>
    </source>
</evidence>
<dbReference type="PANTHER" id="PTHR33154">
    <property type="entry name" value="TRANSCRIPTIONAL REGULATOR, ARSR FAMILY"/>
    <property type="match status" value="1"/>
</dbReference>
<evidence type="ECO:0000256" key="1">
    <source>
        <dbReference type="ARBA" id="ARBA00023015"/>
    </source>
</evidence>
<dbReference type="GO" id="GO:0003700">
    <property type="term" value="F:DNA-binding transcription factor activity"/>
    <property type="evidence" value="ECO:0007669"/>
    <property type="project" value="InterPro"/>
</dbReference>
<dbReference type="InterPro" id="IPR051081">
    <property type="entry name" value="HTH_MetalResp_TranReg"/>
</dbReference>
<dbReference type="InterPro" id="IPR036390">
    <property type="entry name" value="WH_DNA-bd_sf"/>
</dbReference>
<feature type="domain" description="HTH arsR-type" evidence="4">
    <location>
        <begin position="5"/>
        <end position="110"/>
    </location>
</feature>
<dbReference type="InterPro" id="IPR011991">
    <property type="entry name" value="ArsR-like_HTH"/>
</dbReference>
<evidence type="ECO:0000256" key="3">
    <source>
        <dbReference type="ARBA" id="ARBA00023163"/>
    </source>
</evidence>
<proteinExistence type="predicted"/>
<keyword evidence="3" id="KW-0804">Transcription</keyword>
<dbReference type="Proteomes" id="UP000466514">
    <property type="component" value="Chromosome"/>
</dbReference>
<dbReference type="AlphaFoldDB" id="A0A7I7MCD1"/>
<protein>
    <submittedName>
        <fullName evidence="5">Transcriptional regulator</fullName>
    </submittedName>
</protein>
<dbReference type="SMART" id="SM00418">
    <property type="entry name" value="HTH_ARSR"/>
    <property type="match status" value="1"/>
</dbReference>
<dbReference type="KEGG" id="mpsc:MPSYJ_33750"/>
<keyword evidence="1" id="KW-0805">Transcription regulation</keyword>
<name>A0A7I7MCD1_9MYCO</name>
<dbReference type="CDD" id="cd00090">
    <property type="entry name" value="HTH_ARSR"/>
    <property type="match status" value="1"/>
</dbReference>
<evidence type="ECO:0000259" key="4">
    <source>
        <dbReference type="PROSITE" id="PS50987"/>
    </source>
</evidence>